<feature type="signal peptide" evidence="2">
    <location>
        <begin position="1"/>
        <end position="18"/>
    </location>
</feature>
<feature type="chain" id="PRO_5004636870" evidence="2">
    <location>
        <begin position="19"/>
        <end position="76"/>
    </location>
</feature>
<organism evidence="3 4">
    <name type="scientific">Limimaricola cinnabarinus LL-001</name>
    <dbReference type="NCBI Taxonomy" id="1337093"/>
    <lineage>
        <taxon>Bacteria</taxon>
        <taxon>Pseudomonadati</taxon>
        <taxon>Pseudomonadota</taxon>
        <taxon>Alphaproteobacteria</taxon>
        <taxon>Rhodobacterales</taxon>
        <taxon>Paracoccaceae</taxon>
        <taxon>Limimaricola</taxon>
    </lineage>
</organism>
<feature type="region of interest" description="Disordered" evidence="1">
    <location>
        <begin position="15"/>
        <end position="44"/>
    </location>
</feature>
<dbReference type="STRING" id="1337093.MBELCI_3009"/>
<keyword evidence="2" id="KW-0732">Signal</keyword>
<proteinExistence type="predicted"/>
<accession>U2Z7C6</accession>
<reference evidence="3" key="1">
    <citation type="journal article" date="2013" name="Genome Announc.">
        <title>Draft Genome Sequence of Loktanella cinnabarina LL-001T, Isolated from Deep-Sea Floor Sediment.</title>
        <authorList>
            <person name="Nishi S."/>
            <person name="Tsubouchi T."/>
            <person name="Takaki Y."/>
            <person name="Koyanagi R."/>
            <person name="Satoh N."/>
            <person name="Maruyama T."/>
            <person name="Hatada Y."/>
        </authorList>
    </citation>
    <scope>NUCLEOTIDE SEQUENCE [LARGE SCALE GENOMIC DNA]</scope>
    <source>
        <strain evidence="3">LL-001</strain>
    </source>
</reference>
<evidence type="ECO:0000256" key="2">
    <source>
        <dbReference type="SAM" id="SignalP"/>
    </source>
</evidence>
<sequence>MIRAVLLACTLLAGPALGAGSTEPDEGKEEAETPAAGMPPAPYALLPPEQVNAFPPEILARMRAALVALETARDGN</sequence>
<name>U2Z7C6_9RHOB</name>
<gene>
    <name evidence="3" type="ORF">MBELCI_3009</name>
</gene>
<keyword evidence="4" id="KW-1185">Reference proteome</keyword>
<dbReference type="OrthoDB" id="9971851at2"/>
<protein>
    <submittedName>
        <fullName evidence="3">Uncharacterized protein</fullName>
    </submittedName>
</protein>
<dbReference type="AlphaFoldDB" id="U2Z7C6"/>
<evidence type="ECO:0000313" key="3">
    <source>
        <dbReference type="EMBL" id="GAD56957.1"/>
    </source>
</evidence>
<evidence type="ECO:0000256" key="1">
    <source>
        <dbReference type="SAM" id="MobiDB-lite"/>
    </source>
</evidence>
<dbReference type="Proteomes" id="UP000016566">
    <property type="component" value="Unassembled WGS sequence"/>
</dbReference>
<dbReference type="eggNOG" id="ENOG50300UB">
    <property type="taxonomic scope" value="Bacteria"/>
</dbReference>
<comment type="caution">
    <text evidence="3">The sequence shown here is derived from an EMBL/GenBank/DDBJ whole genome shotgun (WGS) entry which is preliminary data.</text>
</comment>
<dbReference type="EMBL" id="BATB01000054">
    <property type="protein sequence ID" value="GAD56957.1"/>
    <property type="molecule type" value="Genomic_DNA"/>
</dbReference>
<evidence type="ECO:0000313" key="4">
    <source>
        <dbReference type="Proteomes" id="UP000016566"/>
    </source>
</evidence>
<dbReference type="RefSeq" id="WP_021695058.1">
    <property type="nucleotide sequence ID" value="NZ_BATB01000054.1"/>
</dbReference>